<feature type="transmembrane region" description="Helical" evidence="8">
    <location>
        <begin position="196"/>
        <end position="216"/>
    </location>
</feature>
<dbReference type="Proteomes" id="UP000680304">
    <property type="component" value="Unassembled WGS sequence"/>
</dbReference>
<feature type="transmembrane region" description="Helical" evidence="8">
    <location>
        <begin position="237"/>
        <end position="256"/>
    </location>
</feature>
<keyword evidence="2" id="KW-0813">Transport</keyword>
<keyword evidence="4 8" id="KW-0812">Transmembrane</keyword>
<evidence type="ECO:0000256" key="5">
    <source>
        <dbReference type="ARBA" id="ARBA00022989"/>
    </source>
</evidence>
<comment type="caution">
    <text evidence="9">The sequence shown here is derived from an EMBL/GenBank/DDBJ whole genome shotgun (WGS) entry which is preliminary data.</text>
</comment>
<protein>
    <submittedName>
        <fullName evidence="9">Ktr system potassium uptake protein D</fullName>
    </submittedName>
</protein>
<dbReference type="RefSeq" id="WP_062495328.1">
    <property type="nucleotide sequence ID" value="NZ_BOVJ01000106.1"/>
</dbReference>
<keyword evidence="3" id="KW-1003">Cell membrane</keyword>
<keyword evidence="6" id="KW-0406">Ion transport</keyword>
<feature type="transmembrane region" description="Helical" evidence="8">
    <location>
        <begin position="356"/>
        <end position="375"/>
    </location>
</feature>
<feature type="transmembrane region" description="Helical" evidence="8">
    <location>
        <begin position="45"/>
        <end position="66"/>
    </location>
</feature>
<proteinExistence type="predicted"/>
<gene>
    <name evidence="9" type="primary">ktrD</name>
    <name evidence="9" type="ORF">PACILC2_33460</name>
</gene>
<organism evidence="9 10">
    <name type="scientific">Paenibacillus cisolokensis</name>
    <dbReference type="NCBI Taxonomy" id="1658519"/>
    <lineage>
        <taxon>Bacteria</taxon>
        <taxon>Bacillati</taxon>
        <taxon>Bacillota</taxon>
        <taxon>Bacilli</taxon>
        <taxon>Bacillales</taxon>
        <taxon>Paenibacillaceae</taxon>
        <taxon>Paenibacillus</taxon>
    </lineage>
</organism>
<evidence type="ECO:0000256" key="3">
    <source>
        <dbReference type="ARBA" id="ARBA00022475"/>
    </source>
</evidence>
<dbReference type="Pfam" id="PF02386">
    <property type="entry name" value="TrkH"/>
    <property type="match status" value="1"/>
</dbReference>
<accession>A0ABQ4N947</accession>
<evidence type="ECO:0000313" key="9">
    <source>
        <dbReference type="EMBL" id="GIQ64778.1"/>
    </source>
</evidence>
<keyword evidence="10" id="KW-1185">Reference proteome</keyword>
<evidence type="ECO:0000313" key="10">
    <source>
        <dbReference type="Proteomes" id="UP000680304"/>
    </source>
</evidence>
<reference evidence="9 10" key="1">
    <citation type="submission" date="2021-04" db="EMBL/GenBank/DDBJ databases">
        <title>Draft genome sequence of Paenibacillus cisolokensis, LC2-13A.</title>
        <authorList>
            <person name="Uke A."/>
            <person name="Chhe C."/>
            <person name="Baramee S."/>
            <person name="Kosugi A."/>
        </authorList>
    </citation>
    <scope>NUCLEOTIDE SEQUENCE [LARGE SCALE GENOMIC DNA]</scope>
    <source>
        <strain evidence="9 10">LC2-13A</strain>
    </source>
</reference>
<dbReference type="EMBL" id="BOVJ01000106">
    <property type="protein sequence ID" value="GIQ64778.1"/>
    <property type="molecule type" value="Genomic_DNA"/>
</dbReference>
<feature type="transmembrane region" description="Helical" evidence="8">
    <location>
        <begin position="414"/>
        <end position="434"/>
    </location>
</feature>
<evidence type="ECO:0000256" key="1">
    <source>
        <dbReference type="ARBA" id="ARBA00004651"/>
    </source>
</evidence>
<evidence type="ECO:0000256" key="4">
    <source>
        <dbReference type="ARBA" id="ARBA00022692"/>
    </source>
</evidence>
<comment type="subcellular location">
    <subcellularLocation>
        <location evidence="1">Cell membrane</location>
        <topology evidence="1">Multi-pass membrane protein</topology>
    </subcellularLocation>
</comment>
<feature type="transmembrane region" description="Helical" evidence="8">
    <location>
        <begin position="129"/>
        <end position="152"/>
    </location>
</feature>
<feature type="transmembrane region" description="Helical" evidence="8">
    <location>
        <begin position="20"/>
        <end position="39"/>
    </location>
</feature>
<name>A0ABQ4N947_9BACL</name>
<evidence type="ECO:0000256" key="7">
    <source>
        <dbReference type="ARBA" id="ARBA00023136"/>
    </source>
</evidence>
<keyword evidence="5 8" id="KW-1133">Transmembrane helix</keyword>
<dbReference type="PANTHER" id="PTHR32024">
    <property type="entry name" value="TRK SYSTEM POTASSIUM UPTAKE PROTEIN TRKG-RELATED"/>
    <property type="match status" value="1"/>
</dbReference>
<sequence>MKRLAKSLSSKITPARILVLGYLIAVILSSVVLTLPISLQEGVRIGWFDALFTATSAVSVTGLTVVPTDSTFSFFGKFALMFMFQLGGIGIMTMGAFVWLILGRNITLSQRRLIMVDQNRPQLSGLVNVMRMVLMMSLIIEGTGTLILTFYFKAAGYHEEWLEALGFAIFHSVSSFTNAGFDIYGDSLYRFAADYFVQSVTIVLLVLGAIGFPVLIELREYWLRRNEKFRFSLYTKMTGLMYMLLVVVGTVGILLFERGQQMESLPWHEQLFYALFHSVSTRSGGLATTDGSFFSLPSQLLLAILMFIGASPSSVGGGIRTTTFGVMLLTLYNYALGRNEVRAFNRAIKQEDVTKSFVVFSVASILVLGSTMLIASMEPPAMSLAAILYEVCSAFGTSGLTLGITTELSLGSKIVLIVLMFIGRIGVLVLLYLFRSRKQKQLVHYPKEDIIIG</sequence>
<evidence type="ECO:0000256" key="2">
    <source>
        <dbReference type="ARBA" id="ARBA00022448"/>
    </source>
</evidence>
<feature type="transmembrane region" description="Helical" evidence="8">
    <location>
        <begin position="317"/>
        <end position="336"/>
    </location>
</feature>
<evidence type="ECO:0000256" key="8">
    <source>
        <dbReference type="SAM" id="Phobius"/>
    </source>
</evidence>
<evidence type="ECO:0000256" key="6">
    <source>
        <dbReference type="ARBA" id="ARBA00023065"/>
    </source>
</evidence>
<dbReference type="PANTHER" id="PTHR32024:SF4">
    <property type="entry name" value="KTR SYSTEM POTASSIUM UPTAKE PROTEIN D"/>
    <property type="match status" value="1"/>
</dbReference>
<keyword evidence="7 8" id="KW-0472">Membrane</keyword>
<feature type="transmembrane region" description="Helical" evidence="8">
    <location>
        <begin position="78"/>
        <end position="102"/>
    </location>
</feature>
<dbReference type="InterPro" id="IPR003445">
    <property type="entry name" value="Cat_transpt"/>
</dbReference>